<gene>
    <name evidence="1" type="ORF">HBF25_12775</name>
</gene>
<reference evidence="1 2" key="1">
    <citation type="submission" date="2020-03" db="EMBL/GenBank/DDBJ databases">
        <authorList>
            <person name="Lai Q."/>
        </authorList>
    </citation>
    <scope>NUCLEOTIDE SEQUENCE [LARGE SCALE GENOMIC DNA]</scope>
    <source>
        <strain evidence="1 2">CCUG 25036</strain>
    </source>
</reference>
<dbReference type="EMBL" id="JAARLZ010000006">
    <property type="protein sequence ID" value="NII07258.1"/>
    <property type="molecule type" value="Genomic_DNA"/>
</dbReference>
<comment type="caution">
    <text evidence="1">The sequence shown here is derived from an EMBL/GenBank/DDBJ whole genome shotgun (WGS) entry which is preliminary data.</text>
</comment>
<evidence type="ECO:0000313" key="1">
    <source>
        <dbReference type="EMBL" id="NII07258.1"/>
    </source>
</evidence>
<sequence length="181" mass="19846">MPGFRESVAAFAKLEKGRIDQQVRTLTLTLFTDIILQSPVGNEELWAVNRSARYYNDSVKDWNDALKENPDNVTKAGRLKPGRKLHDRMDITKPDGYVGGRFRGNWQTSIAAPATGTIDRVDPSGSSTISEVLRNMGGAGTVTFLVNNLPYSQVLEYESHSSQAPAGMVRISMARISSGLS</sequence>
<protein>
    <submittedName>
        <fullName evidence="1">Uncharacterized protein</fullName>
    </submittedName>
</protein>
<organism evidence="1 2">
    <name type="scientific">Luteibacter anthropi</name>
    <dbReference type="NCBI Taxonomy" id="564369"/>
    <lineage>
        <taxon>Bacteria</taxon>
        <taxon>Pseudomonadati</taxon>
        <taxon>Pseudomonadota</taxon>
        <taxon>Gammaproteobacteria</taxon>
        <taxon>Lysobacterales</taxon>
        <taxon>Rhodanobacteraceae</taxon>
        <taxon>Luteibacter</taxon>
    </lineage>
</organism>
<dbReference type="Proteomes" id="UP000490980">
    <property type="component" value="Unassembled WGS sequence"/>
</dbReference>
<dbReference type="AlphaFoldDB" id="A0A7X5UB78"/>
<evidence type="ECO:0000313" key="2">
    <source>
        <dbReference type="Proteomes" id="UP000490980"/>
    </source>
</evidence>
<dbReference type="RefSeq" id="WP_166948977.1">
    <property type="nucleotide sequence ID" value="NZ_JAARLZ010000006.1"/>
</dbReference>
<proteinExistence type="predicted"/>
<accession>A0A7X5UB78</accession>
<name>A0A7X5UB78_9GAMM</name>
<keyword evidence="2" id="KW-1185">Reference proteome</keyword>